<sequence>MSEHDISIDEKRVYADRTGTETLLVGTDRGLASVAVSGDQIGEFALLTTSEVRDVAIHEGTVAVAGPEDVRVGDAEELTGTGFGDATAVSYDGDTLLAVGPEGRVAAADGDDWDARGIAPEARGADGALLATVDGVYRVTEDDVTYSGLDDARDVAARGPWATTSDGLYRLGNGWLADRDGNATAVAARADHVAAVLDDALYEHDGDAWTDREVPLTDLAAVAYGAGALYAVDVAGTVAVDAGHGWRTRTVGLPGVSAAVVAESEQ</sequence>
<dbReference type="EMBL" id="BMPF01000001">
    <property type="protein sequence ID" value="GGL28919.1"/>
    <property type="molecule type" value="Genomic_DNA"/>
</dbReference>
<protein>
    <recommendedName>
        <fullName evidence="1">HVO-0234-like beta-propeller domain-containing protein</fullName>
    </recommendedName>
</protein>
<dbReference type="OrthoDB" id="213812at2157"/>
<accession>A0A830FB32</accession>
<feature type="domain" description="HVO-0234-like beta-propeller" evidence="1">
    <location>
        <begin position="7"/>
        <end position="261"/>
    </location>
</feature>
<dbReference type="InterPro" id="IPR056505">
    <property type="entry name" value="Beta-prop_HVO_0234"/>
</dbReference>
<dbReference type="AlphaFoldDB" id="A0A830FB32"/>
<name>A0A830FB32_9EURY</name>
<evidence type="ECO:0000313" key="3">
    <source>
        <dbReference type="Proteomes" id="UP000628840"/>
    </source>
</evidence>
<evidence type="ECO:0000259" key="1">
    <source>
        <dbReference type="Pfam" id="PF23366"/>
    </source>
</evidence>
<organism evidence="2 3">
    <name type="scientific">Halarchaeum grantii</name>
    <dbReference type="NCBI Taxonomy" id="1193105"/>
    <lineage>
        <taxon>Archaea</taxon>
        <taxon>Methanobacteriati</taxon>
        <taxon>Methanobacteriota</taxon>
        <taxon>Stenosarchaea group</taxon>
        <taxon>Halobacteria</taxon>
        <taxon>Halobacteriales</taxon>
        <taxon>Halobacteriaceae</taxon>
    </lineage>
</organism>
<comment type="caution">
    <text evidence="2">The sequence shown here is derived from an EMBL/GenBank/DDBJ whole genome shotgun (WGS) entry which is preliminary data.</text>
</comment>
<dbReference type="Proteomes" id="UP000628840">
    <property type="component" value="Unassembled WGS sequence"/>
</dbReference>
<reference evidence="2 3" key="1">
    <citation type="journal article" date="2019" name="Int. J. Syst. Evol. Microbiol.">
        <title>The Global Catalogue of Microorganisms (GCM) 10K type strain sequencing project: providing services to taxonomists for standard genome sequencing and annotation.</title>
        <authorList>
            <consortium name="The Broad Institute Genomics Platform"/>
            <consortium name="The Broad Institute Genome Sequencing Center for Infectious Disease"/>
            <person name="Wu L."/>
            <person name="Ma J."/>
        </authorList>
    </citation>
    <scope>NUCLEOTIDE SEQUENCE [LARGE SCALE GENOMIC DNA]</scope>
    <source>
        <strain evidence="2 3">JCM 19585</strain>
    </source>
</reference>
<keyword evidence="3" id="KW-1185">Reference proteome</keyword>
<dbReference type="Pfam" id="PF23366">
    <property type="entry name" value="Beta-prop_HVO_0234"/>
    <property type="match status" value="1"/>
</dbReference>
<dbReference type="RefSeq" id="WP_188880135.1">
    <property type="nucleotide sequence ID" value="NZ_BMPF01000001.1"/>
</dbReference>
<gene>
    <name evidence="2" type="ORF">GCM10009037_10790</name>
</gene>
<proteinExistence type="predicted"/>
<evidence type="ECO:0000313" key="2">
    <source>
        <dbReference type="EMBL" id="GGL28919.1"/>
    </source>
</evidence>